<organism evidence="2">
    <name type="scientific">bioreactor metagenome</name>
    <dbReference type="NCBI Taxonomy" id="1076179"/>
    <lineage>
        <taxon>unclassified sequences</taxon>
        <taxon>metagenomes</taxon>
        <taxon>ecological metagenomes</taxon>
    </lineage>
</organism>
<comment type="caution">
    <text evidence="2">The sequence shown here is derived from an EMBL/GenBank/DDBJ whole genome shotgun (WGS) entry which is preliminary data.</text>
</comment>
<protein>
    <submittedName>
        <fullName evidence="2">Uncharacterized protein</fullName>
    </submittedName>
</protein>
<feature type="region of interest" description="Disordered" evidence="1">
    <location>
        <begin position="38"/>
        <end position="95"/>
    </location>
</feature>
<name>A0A645BEU6_9ZZZZ</name>
<gene>
    <name evidence="2" type="ORF">SDC9_110061</name>
</gene>
<feature type="compositionally biased region" description="Gly residues" evidence="1">
    <location>
        <begin position="58"/>
        <end position="75"/>
    </location>
</feature>
<feature type="compositionally biased region" description="Low complexity" evidence="1">
    <location>
        <begin position="80"/>
        <end position="89"/>
    </location>
</feature>
<proteinExistence type="predicted"/>
<sequence>MIGVDTLLGVGFVVLEVHLKLQTAQRVDLIQRNLRAVAGGDSVSSGSAGERPDAADLDGGGRFPGTGAGGTAAGRGGRRGSAVAAAAGEGSHHGRCKDKAQNFLLFHRNNLL</sequence>
<dbReference type="AlphaFoldDB" id="A0A645BEU6"/>
<evidence type="ECO:0000313" key="2">
    <source>
        <dbReference type="EMBL" id="MPM63181.1"/>
    </source>
</evidence>
<accession>A0A645BEU6</accession>
<feature type="compositionally biased region" description="Low complexity" evidence="1">
    <location>
        <begin position="38"/>
        <end position="49"/>
    </location>
</feature>
<evidence type="ECO:0000256" key="1">
    <source>
        <dbReference type="SAM" id="MobiDB-lite"/>
    </source>
</evidence>
<dbReference type="EMBL" id="VSSQ01019264">
    <property type="protein sequence ID" value="MPM63181.1"/>
    <property type="molecule type" value="Genomic_DNA"/>
</dbReference>
<reference evidence="2" key="1">
    <citation type="submission" date="2019-08" db="EMBL/GenBank/DDBJ databases">
        <authorList>
            <person name="Kucharzyk K."/>
            <person name="Murdoch R.W."/>
            <person name="Higgins S."/>
            <person name="Loffler F."/>
        </authorList>
    </citation>
    <scope>NUCLEOTIDE SEQUENCE</scope>
</reference>